<keyword evidence="1" id="KW-0812">Transmembrane</keyword>
<evidence type="ECO:0000313" key="3">
    <source>
        <dbReference type="Proteomes" id="UP001164761"/>
    </source>
</evidence>
<dbReference type="SUPFAM" id="SSF103473">
    <property type="entry name" value="MFS general substrate transporter"/>
    <property type="match status" value="1"/>
</dbReference>
<dbReference type="EMBL" id="CP104067">
    <property type="protein sequence ID" value="WAH42481.1"/>
    <property type="molecule type" value="Genomic_DNA"/>
</dbReference>
<gene>
    <name evidence="2" type="ORF">NZD89_03010</name>
</gene>
<dbReference type="InterPro" id="IPR036259">
    <property type="entry name" value="MFS_trans_sf"/>
</dbReference>
<name>A0ABY6ZI29_9BACL</name>
<proteinExistence type="predicted"/>
<organism evidence="2 3">
    <name type="scientific">Alicyclobacillus fastidiosus</name>
    <dbReference type="NCBI Taxonomy" id="392011"/>
    <lineage>
        <taxon>Bacteria</taxon>
        <taxon>Bacillati</taxon>
        <taxon>Bacillota</taxon>
        <taxon>Bacilli</taxon>
        <taxon>Bacillales</taxon>
        <taxon>Alicyclobacillaceae</taxon>
        <taxon>Alicyclobacillus</taxon>
    </lineage>
</organism>
<accession>A0ABY6ZI29</accession>
<protein>
    <recommendedName>
        <fullName evidence="4">Major facilitator superfamily (MFS) profile domain-containing protein</fullName>
    </recommendedName>
</protein>
<dbReference type="RefSeq" id="WP_268006363.1">
    <property type="nucleotide sequence ID" value="NZ_BSUT01000001.1"/>
</dbReference>
<evidence type="ECO:0000313" key="2">
    <source>
        <dbReference type="EMBL" id="WAH42481.1"/>
    </source>
</evidence>
<evidence type="ECO:0000256" key="1">
    <source>
        <dbReference type="SAM" id="Phobius"/>
    </source>
</evidence>
<evidence type="ECO:0008006" key="4">
    <source>
        <dbReference type="Google" id="ProtNLM"/>
    </source>
</evidence>
<sequence length="95" mass="10361">MRSYVWMSCGMYFMNGLSTAVLGPVLSSLLAHYRASYALGGLFVFLQFAGYLIGVPASAMVVRRYGHRIAIMLSGVLSGSRRPVSAVFHGWKLPS</sequence>
<feature type="transmembrane region" description="Helical" evidence="1">
    <location>
        <begin position="12"/>
        <end position="31"/>
    </location>
</feature>
<keyword evidence="1" id="KW-0472">Membrane</keyword>
<keyword evidence="1" id="KW-1133">Transmembrane helix</keyword>
<feature type="transmembrane region" description="Helical" evidence="1">
    <location>
        <begin position="37"/>
        <end position="62"/>
    </location>
</feature>
<keyword evidence="3" id="KW-1185">Reference proteome</keyword>
<reference evidence="2" key="1">
    <citation type="submission" date="2022-08" db="EMBL/GenBank/DDBJ databases">
        <title>Alicyclobacillus fastidiosus DSM 17978, complete genome.</title>
        <authorList>
            <person name="Wang Q."/>
            <person name="Cai R."/>
            <person name="Wang Z."/>
        </authorList>
    </citation>
    <scope>NUCLEOTIDE SEQUENCE</scope>
    <source>
        <strain evidence="2">DSM 17978</strain>
    </source>
</reference>
<dbReference type="Proteomes" id="UP001164761">
    <property type="component" value="Chromosome"/>
</dbReference>
<dbReference type="Gene3D" id="1.20.1250.20">
    <property type="entry name" value="MFS general substrate transporter like domains"/>
    <property type="match status" value="1"/>
</dbReference>